<dbReference type="PROSITE" id="PS50977">
    <property type="entry name" value="HTH_TETR_2"/>
    <property type="match status" value="1"/>
</dbReference>
<dbReference type="Gene3D" id="1.10.357.10">
    <property type="entry name" value="Tetracycline Repressor, domain 2"/>
    <property type="match status" value="1"/>
</dbReference>
<sequence length="197" mass="22332">MYEHKKNQTRQQILDSFVALVREKDVSKITINDITTGAQINRGTFYRYFDDKLDLIEKTEKLIFDRIEASLHENILNGKIKSISQIEFSSYRLELLGILKDNAPFISAMLSTNGDLTFESQLIIHMRNFSRIGLAALGVNIDETTDSRELTLQFMANGIIGLIRYWLSHEDMTIETVATTMDGIMSNGIISTLSGTD</sequence>
<dbReference type="InterPro" id="IPR050624">
    <property type="entry name" value="HTH-type_Tx_Regulator"/>
</dbReference>
<evidence type="ECO:0000256" key="2">
    <source>
        <dbReference type="PROSITE-ProRule" id="PRU00335"/>
    </source>
</evidence>
<name>A0ABT6D4S8_9LACO</name>
<dbReference type="InterPro" id="IPR001647">
    <property type="entry name" value="HTH_TetR"/>
</dbReference>
<evidence type="ECO:0000313" key="4">
    <source>
        <dbReference type="EMBL" id="MDF9300402.1"/>
    </source>
</evidence>
<evidence type="ECO:0000256" key="1">
    <source>
        <dbReference type="ARBA" id="ARBA00023125"/>
    </source>
</evidence>
<dbReference type="Proteomes" id="UP001146336">
    <property type="component" value="Unassembled WGS sequence"/>
</dbReference>
<proteinExistence type="predicted"/>
<keyword evidence="1 2" id="KW-0238">DNA-binding</keyword>
<dbReference type="EMBL" id="JAOZFC020000002">
    <property type="protein sequence ID" value="MDF9300402.1"/>
    <property type="molecule type" value="Genomic_DNA"/>
</dbReference>
<dbReference type="Pfam" id="PF00440">
    <property type="entry name" value="TetR_N"/>
    <property type="match status" value="1"/>
</dbReference>
<organism evidence="4 5">
    <name type="scientific">Weissella fermenti</name>
    <dbReference type="NCBI Taxonomy" id="2987699"/>
    <lineage>
        <taxon>Bacteria</taxon>
        <taxon>Bacillati</taxon>
        <taxon>Bacillota</taxon>
        <taxon>Bacilli</taxon>
        <taxon>Lactobacillales</taxon>
        <taxon>Lactobacillaceae</taxon>
        <taxon>Weissella</taxon>
    </lineage>
</organism>
<dbReference type="PANTHER" id="PTHR43479">
    <property type="entry name" value="ACREF/ENVCD OPERON REPRESSOR-RELATED"/>
    <property type="match status" value="1"/>
</dbReference>
<accession>A0ABT6D4S8</accession>
<dbReference type="InterPro" id="IPR039532">
    <property type="entry name" value="TetR_C_Firmicutes"/>
</dbReference>
<keyword evidence="5" id="KW-1185">Reference proteome</keyword>
<evidence type="ECO:0000259" key="3">
    <source>
        <dbReference type="PROSITE" id="PS50977"/>
    </source>
</evidence>
<dbReference type="PANTHER" id="PTHR43479:SF7">
    <property type="entry name" value="TETR-FAMILY TRANSCRIPTIONAL REGULATOR"/>
    <property type="match status" value="1"/>
</dbReference>
<dbReference type="RefSeq" id="WP_199404723.1">
    <property type="nucleotide sequence ID" value="NZ_JAOZFC020000002.1"/>
</dbReference>
<dbReference type="Pfam" id="PF14278">
    <property type="entry name" value="TetR_C_8"/>
    <property type="match status" value="1"/>
</dbReference>
<feature type="domain" description="HTH tetR-type" evidence="3">
    <location>
        <begin position="7"/>
        <end position="67"/>
    </location>
</feature>
<comment type="caution">
    <text evidence="4">The sequence shown here is derived from an EMBL/GenBank/DDBJ whole genome shotgun (WGS) entry which is preliminary data.</text>
</comment>
<gene>
    <name evidence="4" type="ORF">OIT47_009005</name>
</gene>
<protein>
    <submittedName>
        <fullName evidence="4">TetR/AcrR family transcriptional regulator</fullName>
    </submittedName>
</protein>
<reference evidence="4" key="1">
    <citation type="submission" date="2023-03" db="EMBL/GenBank/DDBJ databases">
        <title>Comparative genomics of Weissella fermenti BK2, and weissella type species.</title>
        <authorList>
            <person name="Lee J.K."/>
            <person name="Baek J.H."/>
            <person name="Kim J.M."/>
            <person name="Choi D.G."/>
            <person name="Jeon C.O."/>
        </authorList>
    </citation>
    <scope>NUCLEOTIDE SEQUENCE</scope>
    <source>
        <strain evidence="4">BK2</strain>
    </source>
</reference>
<evidence type="ECO:0000313" key="5">
    <source>
        <dbReference type="Proteomes" id="UP001146336"/>
    </source>
</evidence>
<dbReference type="InterPro" id="IPR009057">
    <property type="entry name" value="Homeodomain-like_sf"/>
</dbReference>
<dbReference type="SUPFAM" id="SSF46689">
    <property type="entry name" value="Homeodomain-like"/>
    <property type="match status" value="1"/>
</dbReference>
<feature type="DNA-binding region" description="H-T-H motif" evidence="2">
    <location>
        <begin position="30"/>
        <end position="49"/>
    </location>
</feature>